<evidence type="ECO:0000256" key="4">
    <source>
        <dbReference type="ARBA" id="ARBA00022857"/>
    </source>
</evidence>
<dbReference type="Pfam" id="PF01118">
    <property type="entry name" value="Semialdhyde_dh"/>
    <property type="match status" value="1"/>
</dbReference>
<accession>A0A6B0YY99</accession>
<dbReference type="PIRSF" id="PIRSF000148">
    <property type="entry name" value="ASA_dh"/>
    <property type="match status" value="1"/>
</dbReference>
<dbReference type="GO" id="GO:0009086">
    <property type="term" value="P:methionine biosynthetic process"/>
    <property type="evidence" value="ECO:0007669"/>
    <property type="project" value="UniProtKB-KW"/>
</dbReference>
<keyword evidence="3" id="KW-0791">Threonine biosynthesis</keyword>
<dbReference type="GO" id="GO:0050661">
    <property type="term" value="F:NADP binding"/>
    <property type="evidence" value="ECO:0007669"/>
    <property type="project" value="InterPro"/>
</dbReference>
<dbReference type="PANTHER" id="PTHR46718">
    <property type="entry name" value="ASPARTATE-SEMIALDEHYDE DEHYDROGENASE"/>
    <property type="match status" value="1"/>
</dbReference>
<dbReference type="GO" id="GO:0009088">
    <property type="term" value="P:threonine biosynthetic process"/>
    <property type="evidence" value="ECO:0007669"/>
    <property type="project" value="UniProtKB-KW"/>
</dbReference>
<dbReference type="GO" id="GO:0046983">
    <property type="term" value="F:protein dimerization activity"/>
    <property type="evidence" value="ECO:0007669"/>
    <property type="project" value="InterPro"/>
</dbReference>
<dbReference type="CDD" id="cd18130">
    <property type="entry name" value="ASADH_C_arch_fung_like"/>
    <property type="match status" value="1"/>
</dbReference>
<evidence type="ECO:0000256" key="3">
    <source>
        <dbReference type="ARBA" id="ARBA00022697"/>
    </source>
</evidence>
<feature type="active site" description="Acyl-thioester intermediate" evidence="7">
    <location>
        <position position="151"/>
    </location>
</feature>
<evidence type="ECO:0000259" key="8">
    <source>
        <dbReference type="SMART" id="SM00859"/>
    </source>
</evidence>
<evidence type="ECO:0000256" key="6">
    <source>
        <dbReference type="ARBA" id="ARBA00023167"/>
    </source>
</evidence>
<dbReference type="PANTHER" id="PTHR46718:SF1">
    <property type="entry name" value="ASPARTATE-SEMIALDEHYDE DEHYDROGENASE"/>
    <property type="match status" value="1"/>
</dbReference>
<feature type="domain" description="Semialdehyde dehydrogenase NAD-binding" evidence="8">
    <location>
        <begin position="8"/>
        <end position="132"/>
    </location>
</feature>
<comment type="caution">
    <text evidence="9">The sequence shown here is derived from an EMBL/GenBank/DDBJ whole genome shotgun (WGS) entry which is preliminary data.</text>
</comment>
<evidence type="ECO:0000256" key="2">
    <source>
        <dbReference type="ARBA" id="ARBA00022605"/>
    </source>
</evidence>
<dbReference type="SUPFAM" id="SSF55347">
    <property type="entry name" value="Glyceraldehyde-3-phosphate dehydrogenase-like, C-terminal domain"/>
    <property type="match status" value="1"/>
</dbReference>
<keyword evidence="5 9" id="KW-0560">Oxidoreductase</keyword>
<organism evidence="9">
    <name type="scientific">Caldilineaceae bacterium SB0664_bin_27</name>
    <dbReference type="NCBI Taxonomy" id="2605260"/>
    <lineage>
        <taxon>Bacteria</taxon>
        <taxon>Bacillati</taxon>
        <taxon>Chloroflexota</taxon>
        <taxon>Caldilineae</taxon>
        <taxon>Caldilineales</taxon>
        <taxon>Caldilineaceae</taxon>
    </lineage>
</organism>
<dbReference type="InterPro" id="IPR012280">
    <property type="entry name" value="Semialdhyde_DH_dimer_dom"/>
</dbReference>
<feature type="active site" description="Proton acceptor" evidence="7">
    <location>
        <position position="245"/>
    </location>
</feature>
<evidence type="ECO:0000256" key="1">
    <source>
        <dbReference type="ARBA" id="ARBA00010584"/>
    </source>
</evidence>
<keyword evidence="2" id="KW-0028">Amino-acid biosynthesis</keyword>
<name>A0A6B0YY99_9CHLR</name>
<dbReference type="GO" id="GO:0004073">
    <property type="term" value="F:aspartate-semialdehyde dehydrogenase activity"/>
    <property type="evidence" value="ECO:0007669"/>
    <property type="project" value="UniProtKB-EC"/>
</dbReference>
<dbReference type="AlphaFoldDB" id="A0A6B0YY99"/>
<dbReference type="Gene3D" id="3.40.50.720">
    <property type="entry name" value="NAD(P)-binding Rossmann-like Domain"/>
    <property type="match status" value="1"/>
</dbReference>
<dbReference type="NCBIfam" id="TIGR00978">
    <property type="entry name" value="asd_EA"/>
    <property type="match status" value="1"/>
</dbReference>
<proteinExistence type="inferred from homology"/>
<dbReference type="CDD" id="cd02315">
    <property type="entry name" value="ScASADH_like_N"/>
    <property type="match status" value="1"/>
</dbReference>
<protein>
    <submittedName>
        <fullName evidence="9">Aspartate-semialdehyde dehydrogenase</fullName>
        <ecNumber evidence="9">1.2.1.11</ecNumber>
    </submittedName>
</protein>
<dbReference type="Gene3D" id="3.30.360.10">
    <property type="entry name" value="Dihydrodipicolinate Reductase, domain 2"/>
    <property type="match status" value="1"/>
</dbReference>
<gene>
    <name evidence="9" type="primary">asd</name>
    <name evidence="9" type="ORF">F4Y42_19475</name>
</gene>
<keyword evidence="6" id="KW-0486">Methionine biosynthesis</keyword>
<evidence type="ECO:0000256" key="5">
    <source>
        <dbReference type="ARBA" id="ARBA00023002"/>
    </source>
</evidence>
<dbReference type="InterPro" id="IPR005676">
    <property type="entry name" value="Asp_semi-ald_DH_pep-lack"/>
</dbReference>
<dbReference type="FunFam" id="3.30.360.10:FF:000016">
    <property type="entry name" value="Probable aspartate-semialdehyde dehydrogenase"/>
    <property type="match status" value="1"/>
</dbReference>
<dbReference type="GO" id="GO:0051287">
    <property type="term" value="F:NAD binding"/>
    <property type="evidence" value="ECO:0007669"/>
    <property type="project" value="InterPro"/>
</dbReference>
<comment type="similarity">
    <text evidence="1">Belongs to the aspartate-semialdehyde dehydrogenase family.</text>
</comment>
<dbReference type="EC" id="1.2.1.11" evidence="9"/>
<dbReference type="InterPro" id="IPR036291">
    <property type="entry name" value="NAD(P)-bd_dom_sf"/>
</dbReference>
<dbReference type="SMART" id="SM00859">
    <property type="entry name" value="Semialdhyde_dh"/>
    <property type="match status" value="1"/>
</dbReference>
<evidence type="ECO:0000256" key="7">
    <source>
        <dbReference type="PIRSR" id="PIRSR000148-1"/>
    </source>
</evidence>
<dbReference type="Pfam" id="PF02774">
    <property type="entry name" value="Semialdhyde_dhC"/>
    <property type="match status" value="1"/>
</dbReference>
<dbReference type="EMBL" id="VXRG01000164">
    <property type="protein sequence ID" value="MXY95623.1"/>
    <property type="molecule type" value="Genomic_DNA"/>
</dbReference>
<dbReference type="InterPro" id="IPR000534">
    <property type="entry name" value="Semialdehyde_DH_NAD-bd"/>
</dbReference>
<evidence type="ECO:0000313" key="9">
    <source>
        <dbReference type="EMBL" id="MXY95623.1"/>
    </source>
</evidence>
<dbReference type="InterPro" id="IPR051823">
    <property type="entry name" value="ASADH-related"/>
</dbReference>
<dbReference type="NCBIfam" id="NF006416">
    <property type="entry name" value="PRK08664.1"/>
    <property type="match status" value="1"/>
</dbReference>
<dbReference type="SUPFAM" id="SSF51735">
    <property type="entry name" value="NAD(P)-binding Rossmann-fold domains"/>
    <property type="match status" value="1"/>
</dbReference>
<sequence>MNIQPKIRVGVLGATGAVGQRFVQMLQGHPWFELSVLCASPRNAGKRYADACNWLLRGDMPAHLQDVILEEMAPGIDCEVAFSALPSGVAREVEAELAAVGYIVCSNASAYRYEPDVPLLIPEVNPEHLGLIDVQRNRRGWRGFITTNPNCSTTHLVSALHPLHEAFGVEKVFAVTMQAVSGAGYSGVTSMDIIDNVIPFIGNEEEKMEHREPQKLLGRFDGQGVEMADFVVSAHCNRVPVRNGHLAAISVEFTRSPSLEDVRRAWAEYDPLPQRMGLPSAPQQAILYREETDRPQPRMDRLAGSVPGMTTVVGRLREDPLLHMKFLALGHNTIRGAAGGSLLNAELLVAQGYLDSREEAAGSRKPVVGGVLDAVR</sequence>
<keyword evidence="4" id="KW-0521">NADP</keyword>
<reference evidence="9" key="1">
    <citation type="submission" date="2019-09" db="EMBL/GenBank/DDBJ databases">
        <title>Characterisation of the sponge microbiome using genome-centric metagenomics.</title>
        <authorList>
            <person name="Engelberts J.P."/>
            <person name="Robbins S.J."/>
            <person name="De Goeij J.M."/>
            <person name="Aranda M."/>
            <person name="Bell S.C."/>
            <person name="Webster N.S."/>
        </authorList>
    </citation>
    <scope>NUCLEOTIDE SEQUENCE</scope>
    <source>
        <strain evidence="9">SB0664_bin_27</strain>
    </source>
</reference>